<name>A0A2K3K5Y3_TRIPR</name>
<dbReference type="AlphaFoldDB" id="A0A2K3K5Y3"/>
<sequence>AQFPPGAEKTASQLYSAKTCAWGANCFAWCVKTVTKLVFCFNFKANSNNLYLAFKLMAMPTSHQPSYFHARFHHSSSDPGVYLSVLPKNCLPQIALGCLGQSTSYTVPSSNLGF</sequence>
<proteinExistence type="predicted"/>
<evidence type="ECO:0000313" key="2">
    <source>
        <dbReference type="Proteomes" id="UP000236291"/>
    </source>
</evidence>
<accession>A0A2K3K5Y3</accession>
<protein>
    <submittedName>
        <fullName evidence="1">Uncharacterized protein</fullName>
    </submittedName>
</protein>
<comment type="caution">
    <text evidence="1">The sequence shown here is derived from an EMBL/GenBank/DDBJ whole genome shotgun (WGS) entry which is preliminary data.</text>
</comment>
<dbReference type="Proteomes" id="UP000236291">
    <property type="component" value="Unassembled WGS sequence"/>
</dbReference>
<organism evidence="1 2">
    <name type="scientific">Trifolium pratense</name>
    <name type="common">Red clover</name>
    <dbReference type="NCBI Taxonomy" id="57577"/>
    <lineage>
        <taxon>Eukaryota</taxon>
        <taxon>Viridiplantae</taxon>
        <taxon>Streptophyta</taxon>
        <taxon>Embryophyta</taxon>
        <taxon>Tracheophyta</taxon>
        <taxon>Spermatophyta</taxon>
        <taxon>Magnoliopsida</taxon>
        <taxon>eudicotyledons</taxon>
        <taxon>Gunneridae</taxon>
        <taxon>Pentapetalae</taxon>
        <taxon>rosids</taxon>
        <taxon>fabids</taxon>
        <taxon>Fabales</taxon>
        <taxon>Fabaceae</taxon>
        <taxon>Papilionoideae</taxon>
        <taxon>50 kb inversion clade</taxon>
        <taxon>NPAAA clade</taxon>
        <taxon>Hologalegina</taxon>
        <taxon>IRL clade</taxon>
        <taxon>Trifolieae</taxon>
        <taxon>Trifolium</taxon>
    </lineage>
</organism>
<reference evidence="1 2" key="1">
    <citation type="journal article" date="2014" name="Am. J. Bot.">
        <title>Genome assembly and annotation for red clover (Trifolium pratense; Fabaceae).</title>
        <authorList>
            <person name="Istvanek J."/>
            <person name="Jaros M."/>
            <person name="Krenek A."/>
            <person name="Repkova J."/>
        </authorList>
    </citation>
    <scope>NUCLEOTIDE SEQUENCE [LARGE SCALE GENOMIC DNA]</scope>
    <source>
        <strain evidence="2">cv. Tatra</strain>
        <tissue evidence="1">Young leaves</tissue>
    </source>
</reference>
<reference evidence="1 2" key="2">
    <citation type="journal article" date="2017" name="Front. Plant Sci.">
        <title>Gene Classification and Mining of Molecular Markers Useful in Red Clover (Trifolium pratense) Breeding.</title>
        <authorList>
            <person name="Istvanek J."/>
            <person name="Dluhosova J."/>
            <person name="Dluhos P."/>
            <person name="Patkova L."/>
            <person name="Nedelnik J."/>
            <person name="Repkova J."/>
        </authorList>
    </citation>
    <scope>NUCLEOTIDE SEQUENCE [LARGE SCALE GENOMIC DNA]</scope>
    <source>
        <strain evidence="2">cv. Tatra</strain>
        <tissue evidence="1">Young leaves</tissue>
    </source>
</reference>
<feature type="non-terminal residue" evidence="1">
    <location>
        <position position="1"/>
    </location>
</feature>
<gene>
    <name evidence="1" type="ORF">L195_g060783</name>
</gene>
<dbReference type="EMBL" id="ASHM01143048">
    <property type="protein sequence ID" value="PNX61690.1"/>
    <property type="molecule type" value="Genomic_DNA"/>
</dbReference>
<evidence type="ECO:0000313" key="1">
    <source>
        <dbReference type="EMBL" id="PNX61690.1"/>
    </source>
</evidence>